<reference evidence="6 7" key="1">
    <citation type="journal article" date="2020" name="Nat. Commun.">
        <title>The structures of two archaeal type IV pili illuminate evolutionary relationships.</title>
        <authorList>
            <person name="Wang F."/>
            <person name="Baquero D.P."/>
            <person name="Su Z."/>
            <person name="Beltran L.C."/>
            <person name="Prangishvili D."/>
            <person name="Krupovic M."/>
            <person name="Egelman E.H."/>
        </authorList>
    </citation>
    <scope>NUCLEOTIDE SEQUENCE [LARGE SCALE GENOMIC DNA]</scope>
    <source>
        <strain evidence="6 7">2GA</strain>
    </source>
</reference>
<dbReference type="OMA" id="FTYTYCP"/>
<dbReference type="PANTHER" id="PTHR12151">
    <property type="entry name" value="ELECTRON TRANSPORT PROTIN SCO1/SENC FAMILY MEMBER"/>
    <property type="match status" value="1"/>
</dbReference>
<dbReference type="SUPFAM" id="SSF52833">
    <property type="entry name" value="Thioredoxin-like"/>
    <property type="match status" value="1"/>
</dbReference>
<feature type="domain" description="Thioredoxin" evidence="5">
    <location>
        <begin position="46"/>
        <end position="203"/>
    </location>
</feature>
<name>A0A7L4P754_9CREN</name>
<comment type="caution">
    <text evidence="6">The sequence shown here is derived from an EMBL/GenBank/DDBJ whole genome shotgun (WGS) entry which is preliminary data.</text>
</comment>
<dbReference type="Proteomes" id="UP000554766">
    <property type="component" value="Unassembled WGS sequence"/>
</dbReference>
<comment type="similarity">
    <text evidence="1">Belongs to the SCO1/2 family.</text>
</comment>
<accession>A0A7L4P754</accession>
<keyword evidence="3" id="KW-0479">Metal-binding</keyword>
<evidence type="ECO:0000256" key="2">
    <source>
        <dbReference type="ARBA" id="ARBA00023008"/>
    </source>
</evidence>
<dbReference type="Gene3D" id="3.40.30.10">
    <property type="entry name" value="Glutaredoxin"/>
    <property type="match status" value="1"/>
</dbReference>
<feature type="binding site" evidence="3">
    <location>
        <position position="88"/>
    </location>
    <ligand>
        <name>Cu cation</name>
        <dbReference type="ChEBI" id="CHEBI:23378"/>
    </ligand>
</feature>
<sequence length="206" mass="23111">MRLQYLLLFVAVLIPIVVAIIFTSQEGYGEGHFGIFERVVPVCYPPGREPPAADFTLIDQYNRTVTLSELWSKPVLVTFTYTYCPDVCPVMHLVLNKTLPLVPGLFGAVLDVSLDPDRDTPRRLLAYSKGNNYNWTFLTGSYSQLEAVWKAYGVTRYVENRGGTPYIVHDVVWAVVQDGKILGVVKGTPSPETLADLLKKIVRREC</sequence>
<dbReference type="InterPro" id="IPR003782">
    <property type="entry name" value="SCO1/SenC"/>
</dbReference>
<feature type="disulfide bond" description="Redox-active" evidence="4">
    <location>
        <begin position="84"/>
        <end position="88"/>
    </location>
</feature>
<dbReference type="EMBL" id="JAAVJF010000001">
    <property type="protein sequence ID" value="NYR14899.1"/>
    <property type="molecule type" value="Genomic_DNA"/>
</dbReference>
<dbReference type="RefSeq" id="WP_011900083.1">
    <property type="nucleotide sequence ID" value="NZ_JAAVJF010000001.1"/>
</dbReference>
<evidence type="ECO:0000259" key="5">
    <source>
        <dbReference type="PROSITE" id="PS51352"/>
    </source>
</evidence>
<evidence type="ECO:0000256" key="1">
    <source>
        <dbReference type="ARBA" id="ARBA00010996"/>
    </source>
</evidence>
<dbReference type="PANTHER" id="PTHR12151:SF25">
    <property type="entry name" value="LINALOOL DEHYDRATASE_ISOMERASE DOMAIN-CONTAINING PROTEIN"/>
    <property type="match status" value="1"/>
</dbReference>
<dbReference type="GO" id="GO:0046872">
    <property type="term" value="F:metal ion binding"/>
    <property type="evidence" value="ECO:0007669"/>
    <property type="project" value="UniProtKB-KW"/>
</dbReference>
<evidence type="ECO:0000256" key="3">
    <source>
        <dbReference type="PIRSR" id="PIRSR603782-1"/>
    </source>
</evidence>
<gene>
    <name evidence="6" type="ORF">HC235_02765</name>
</gene>
<proteinExistence type="inferred from homology"/>
<dbReference type="CDD" id="cd02968">
    <property type="entry name" value="SCO"/>
    <property type="match status" value="1"/>
</dbReference>
<dbReference type="InterPro" id="IPR013766">
    <property type="entry name" value="Thioredoxin_domain"/>
</dbReference>
<dbReference type="GeneID" id="5054746"/>
<dbReference type="AlphaFoldDB" id="A0A7L4P754"/>
<keyword evidence="4" id="KW-1015">Disulfide bond</keyword>
<dbReference type="InterPro" id="IPR036249">
    <property type="entry name" value="Thioredoxin-like_sf"/>
</dbReference>
<organism evidence="6 7">
    <name type="scientific">Pyrobaculum arsenaticum</name>
    <dbReference type="NCBI Taxonomy" id="121277"/>
    <lineage>
        <taxon>Archaea</taxon>
        <taxon>Thermoproteota</taxon>
        <taxon>Thermoprotei</taxon>
        <taxon>Thermoproteales</taxon>
        <taxon>Thermoproteaceae</taxon>
        <taxon>Pyrobaculum</taxon>
    </lineage>
</organism>
<evidence type="ECO:0000313" key="7">
    <source>
        <dbReference type="Proteomes" id="UP000554766"/>
    </source>
</evidence>
<keyword evidence="7" id="KW-1185">Reference proteome</keyword>
<keyword evidence="2 3" id="KW-0186">Copper</keyword>
<feature type="binding site" evidence="3">
    <location>
        <position position="84"/>
    </location>
    <ligand>
        <name>Cu cation</name>
        <dbReference type="ChEBI" id="CHEBI:23378"/>
    </ligand>
</feature>
<dbReference type="PROSITE" id="PS51352">
    <property type="entry name" value="THIOREDOXIN_2"/>
    <property type="match status" value="1"/>
</dbReference>
<evidence type="ECO:0000313" key="6">
    <source>
        <dbReference type="EMBL" id="NYR14899.1"/>
    </source>
</evidence>
<feature type="binding site" evidence="3">
    <location>
        <position position="169"/>
    </location>
    <ligand>
        <name>Cu cation</name>
        <dbReference type="ChEBI" id="CHEBI:23378"/>
    </ligand>
</feature>
<protein>
    <submittedName>
        <fullName evidence="6">SCO family protein</fullName>
    </submittedName>
</protein>
<evidence type="ECO:0000256" key="4">
    <source>
        <dbReference type="PIRSR" id="PIRSR603782-2"/>
    </source>
</evidence>
<dbReference type="Pfam" id="PF02630">
    <property type="entry name" value="SCO1-SenC"/>
    <property type="match status" value="1"/>
</dbReference>